<dbReference type="RefSeq" id="WP_067564160.1">
    <property type="nucleotide sequence ID" value="NZ_LSUQ01000018.1"/>
</dbReference>
<evidence type="ECO:0000313" key="19">
    <source>
        <dbReference type="Proteomes" id="UP000190229"/>
    </source>
</evidence>
<evidence type="ECO:0000313" key="16">
    <source>
        <dbReference type="EMBL" id="OAG94027.1"/>
    </source>
</evidence>
<dbReference type="Proteomes" id="UP000190229">
    <property type="component" value="Unassembled WGS sequence"/>
</dbReference>
<keyword evidence="8 13" id="KW-0548">Nucleotidyltransferase</keyword>
<dbReference type="InterPro" id="IPR010923">
    <property type="entry name" value="T(6)A37_SUA5"/>
</dbReference>
<evidence type="ECO:0000256" key="10">
    <source>
        <dbReference type="ARBA" id="ARBA00022840"/>
    </source>
</evidence>
<evidence type="ECO:0000256" key="6">
    <source>
        <dbReference type="ARBA" id="ARBA00022679"/>
    </source>
</evidence>
<dbReference type="FunFam" id="3.90.870.10:FF:000009">
    <property type="entry name" value="Threonylcarbamoyl-AMP synthase, putative"/>
    <property type="match status" value="1"/>
</dbReference>
<dbReference type="OrthoDB" id="9814580at2"/>
<evidence type="ECO:0000256" key="12">
    <source>
        <dbReference type="ARBA" id="ARBA00048366"/>
    </source>
</evidence>
<dbReference type="PROSITE" id="PS51163">
    <property type="entry name" value="YRDC"/>
    <property type="match status" value="1"/>
</dbReference>
<feature type="binding site" evidence="14">
    <location>
        <position position="44"/>
    </location>
    <ligand>
        <name>ATP</name>
        <dbReference type="ChEBI" id="CHEBI:30616"/>
    </ligand>
</feature>
<evidence type="ECO:0000256" key="7">
    <source>
        <dbReference type="ARBA" id="ARBA00022694"/>
    </source>
</evidence>
<evidence type="ECO:0000256" key="14">
    <source>
        <dbReference type="PIRSR" id="PIRSR004930-1"/>
    </source>
</evidence>
<feature type="binding site" evidence="14">
    <location>
        <position position="53"/>
    </location>
    <ligand>
        <name>L-threonine</name>
        <dbReference type="ChEBI" id="CHEBI:57926"/>
    </ligand>
</feature>
<dbReference type="InterPro" id="IPR017945">
    <property type="entry name" value="DHBP_synth_RibB-like_a/b_dom"/>
</dbReference>
<dbReference type="Pfam" id="PF01300">
    <property type="entry name" value="Sua5_yciO_yrdC"/>
    <property type="match status" value="1"/>
</dbReference>
<feature type="binding site" evidence="14">
    <location>
        <position position="127"/>
    </location>
    <ligand>
        <name>L-threonine</name>
        <dbReference type="ChEBI" id="CHEBI:57926"/>
    </ligand>
</feature>
<sequence>MIRAAGALLKAGHLVAFPTETVYGLGANAFDSDAVAAIFGAKGRPSDNPLIVHIADYEMLVTLTPPPSALAQTLIDHFWPGPLTLVLPARAAIPSVVTAGLDTVAVRMPDHAVARALIRAANLPLAAPSANRSGKPSPTRAPHVAEDLDGKIAGILDGGPCAIGIESTVVRVLDHTIHILRPGMISAGQMARVLPADVTIVDEMAHAEQFPAAPRSPGQKYRHYAPQGVLQVFIASDLATSRARIEHAIEEDRAHGMRTAALMLTAGAANATYRVELGSPDHLETYAFHLYDALRACDRLSIDRIYAQGVKLSDKSSGIMNRLIKAAGGHVEELDVPG</sequence>
<dbReference type="Gene3D" id="3.40.50.11030">
    <property type="entry name" value="Threonylcarbamoyl-AMP synthase, C-terminal domain"/>
    <property type="match status" value="1"/>
</dbReference>
<dbReference type="Gene3D" id="3.90.870.10">
    <property type="entry name" value="DHBP synthase"/>
    <property type="match status" value="1"/>
</dbReference>
<gene>
    <name evidence="16" type="ORF">AYW79_07735</name>
    <name evidence="17" type="ORF">B2M26_05095</name>
</gene>
<dbReference type="Pfam" id="PF03481">
    <property type="entry name" value="Sua5_C"/>
    <property type="match status" value="1"/>
</dbReference>
<feature type="binding site" evidence="14">
    <location>
        <position position="224"/>
    </location>
    <ligand>
        <name>ATP</name>
        <dbReference type="ChEBI" id="CHEBI:30616"/>
    </ligand>
</feature>
<keyword evidence="19" id="KW-1185">Reference proteome</keyword>
<dbReference type="GO" id="GO:0003725">
    <property type="term" value="F:double-stranded RNA binding"/>
    <property type="evidence" value="ECO:0007669"/>
    <property type="project" value="UniProtKB-UniRule"/>
</dbReference>
<evidence type="ECO:0000256" key="3">
    <source>
        <dbReference type="ARBA" id="ARBA00012584"/>
    </source>
</evidence>
<feature type="binding site" evidence="14">
    <location>
        <position position="48"/>
    </location>
    <ligand>
        <name>ATP</name>
        <dbReference type="ChEBI" id="CHEBI:30616"/>
    </ligand>
</feature>
<dbReference type="GO" id="GO:0006450">
    <property type="term" value="P:regulation of translational fidelity"/>
    <property type="evidence" value="ECO:0007669"/>
    <property type="project" value="TreeGrafter"/>
</dbReference>
<dbReference type="GO" id="GO:0061710">
    <property type="term" value="F:L-threonylcarbamoyladenylate synthase"/>
    <property type="evidence" value="ECO:0007669"/>
    <property type="project" value="UniProtKB-EC"/>
</dbReference>
<dbReference type="Proteomes" id="UP000077421">
    <property type="component" value="Unassembled WGS sequence"/>
</dbReference>
<keyword evidence="7 13" id="KW-0819">tRNA processing</keyword>
<evidence type="ECO:0000259" key="15">
    <source>
        <dbReference type="PROSITE" id="PS51163"/>
    </source>
</evidence>
<comment type="subcellular location">
    <subcellularLocation>
        <location evidence="1 13">Cytoplasm</location>
    </subcellularLocation>
</comment>
<proteinExistence type="inferred from homology"/>
<dbReference type="InterPro" id="IPR038385">
    <property type="entry name" value="Sua5/YwlC_C"/>
</dbReference>
<dbReference type="GO" id="GO:0000049">
    <property type="term" value="F:tRNA binding"/>
    <property type="evidence" value="ECO:0007669"/>
    <property type="project" value="TreeGrafter"/>
</dbReference>
<evidence type="ECO:0000256" key="11">
    <source>
        <dbReference type="ARBA" id="ARBA00029774"/>
    </source>
</evidence>
<comment type="caution">
    <text evidence="16">The sequence shown here is derived from an EMBL/GenBank/DDBJ whole genome shotgun (WGS) entry which is preliminary data.</text>
</comment>
<comment type="function">
    <text evidence="13">Required for the formation of a threonylcarbamoyl group on adenosine at position 37 (t(6)A37) in tRNAs that read codons beginning with adenine.</text>
</comment>
<feature type="binding site" evidence="14">
    <location>
        <position position="129"/>
    </location>
    <ligand>
        <name>ATP</name>
        <dbReference type="ChEBI" id="CHEBI:30616"/>
    </ligand>
</feature>
<feature type="binding site" evidence="14">
    <location>
        <position position="21"/>
    </location>
    <ligand>
        <name>L-threonine</name>
        <dbReference type="ChEBI" id="CHEBI:57926"/>
    </ligand>
</feature>
<feature type="binding site" evidence="14">
    <location>
        <position position="137"/>
    </location>
    <ligand>
        <name>ATP</name>
        <dbReference type="ChEBI" id="CHEBI:30616"/>
    </ligand>
</feature>
<dbReference type="NCBIfam" id="TIGR00057">
    <property type="entry name" value="L-threonylcarbamoyladenylate synthase"/>
    <property type="match status" value="1"/>
</dbReference>
<dbReference type="EC" id="2.7.7.87" evidence="3 13"/>
<organism evidence="16 18">
    <name type="scientific">Ferroacidibacillus organovorans</name>
    <dbReference type="NCBI Taxonomy" id="1765683"/>
    <lineage>
        <taxon>Bacteria</taxon>
        <taxon>Bacillati</taxon>
        <taxon>Bacillota</taxon>
        <taxon>Bacilli</taxon>
        <taxon>Bacillales</taxon>
        <taxon>Alicyclobacillaceae</taxon>
        <taxon>Ferroacidibacillus</taxon>
    </lineage>
</organism>
<reference evidence="17 19" key="2">
    <citation type="submission" date="2017-02" db="EMBL/GenBank/DDBJ databases">
        <title>Draft genome of Acidibacillus ferrooxidans Huett2.</title>
        <authorList>
            <person name="Schopf S."/>
        </authorList>
    </citation>
    <scope>NUCLEOTIDE SEQUENCE [LARGE SCALE GENOMIC DNA]</scope>
    <source>
        <strain evidence="17 19">Huett2</strain>
    </source>
</reference>
<comment type="similarity">
    <text evidence="2 13">Belongs to the SUA5 family.</text>
</comment>
<accession>A0A168C2D0</accession>
<evidence type="ECO:0000313" key="17">
    <source>
        <dbReference type="EMBL" id="OPG16789.1"/>
    </source>
</evidence>
<dbReference type="PIRSF" id="PIRSF004930">
    <property type="entry name" value="Tln_factor_SUA5"/>
    <property type="match status" value="1"/>
</dbReference>
<comment type="catalytic activity">
    <reaction evidence="12 13">
        <text>L-threonine + hydrogencarbonate + ATP = L-threonylcarbamoyladenylate + diphosphate + H2O</text>
        <dbReference type="Rhea" id="RHEA:36407"/>
        <dbReference type="ChEBI" id="CHEBI:15377"/>
        <dbReference type="ChEBI" id="CHEBI:17544"/>
        <dbReference type="ChEBI" id="CHEBI:30616"/>
        <dbReference type="ChEBI" id="CHEBI:33019"/>
        <dbReference type="ChEBI" id="CHEBI:57926"/>
        <dbReference type="ChEBI" id="CHEBI:73682"/>
        <dbReference type="EC" id="2.7.7.87"/>
    </reaction>
</comment>
<evidence type="ECO:0000256" key="2">
    <source>
        <dbReference type="ARBA" id="ARBA00007663"/>
    </source>
</evidence>
<dbReference type="InterPro" id="IPR005145">
    <property type="entry name" value="Sua5_C"/>
</dbReference>
<evidence type="ECO:0000313" key="18">
    <source>
        <dbReference type="Proteomes" id="UP000077421"/>
    </source>
</evidence>
<feature type="binding site" evidence="14">
    <location>
        <position position="107"/>
    </location>
    <ligand>
        <name>L-threonine</name>
        <dbReference type="ChEBI" id="CHEBI:57926"/>
    </ligand>
</feature>
<evidence type="ECO:0000256" key="9">
    <source>
        <dbReference type="ARBA" id="ARBA00022741"/>
    </source>
</evidence>
<feature type="binding site" evidence="14">
    <location>
        <position position="103"/>
    </location>
    <ligand>
        <name>ATP</name>
        <dbReference type="ChEBI" id="CHEBI:30616"/>
    </ligand>
</feature>
<evidence type="ECO:0000256" key="5">
    <source>
        <dbReference type="ARBA" id="ARBA00022490"/>
    </source>
</evidence>
<evidence type="ECO:0000256" key="13">
    <source>
        <dbReference type="PIRNR" id="PIRNR004930"/>
    </source>
</evidence>
<feature type="binding site" evidence="14">
    <location>
        <position position="181"/>
    </location>
    <ligand>
        <name>ATP</name>
        <dbReference type="ChEBI" id="CHEBI:30616"/>
    </ligand>
</feature>
<keyword evidence="5 13" id="KW-0963">Cytoplasm</keyword>
<dbReference type="InterPro" id="IPR050156">
    <property type="entry name" value="TC-AMP_synthase_SUA5"/>
</dbReference>
<name>A0A168C2D0_9BACL</name>
<dbReference type="InterPro" id="IPR006070">
    <property type="entry name" value="Sua5-like_dom"/>
</dbReference>
<keyword evidence="9 13" id="KW-0547">Nucleotide-binding</keyword>
<reference evidence="16 18" key="1">
    <citation type="submission" date="2016-02" db="EMBL/GenBank/DDBJ databases">
        <title>Draft genome sequence of Acidibacillus ferrooxidans SLC66.</title>
        <authorList>
            <person name="Oliveira G."/>
            <person name="Nancucheo I."/>
            <person name="Dall'Agnol H."/>
            <person name="Johnson B."/>
            <person name="Oliveira R."/>
            <person name="Nunes G.L."/>
            <person name="Tzotzos G."/>
            <person name="Orellana S.C."/>
            <person name="Salim A.C."/>
            <person name="Araujo F.M."/>
        </authorList>
    </citation>
    <scope>NUCLEOTIDE SEQUENCE [LARGE SCALE GENOMIC DNA]</scope>
    <source>
        <strain evidence="16 18">SLC66</strain>
    </source>
</reference>
<protein>
    <recommendedName>
        <fullName evidence="4 13">Threonylcarbamoyl-AMP synthase</fullName>
        <shortName evidence="13">TC-AMP synthase</shortName>
        <ecNumber evidence="3 13">2.7.7.87</ecNumber>
    </recommendedName>
    <alternativeName>
        <fullName evidence="11 13">L-threonylcarbamoyladenylate synthase</fullName>
    </alternativeName>
</protein>
<dbReference type="AlphaFoldDB" id="A0A168C2D0"/>
<feature type="binding site" evidence="14">
    <location>
        <position position="167"/>
    </location>
    <ligand>
        <name>L-threonine</name>
        <dbReference type="ChEBI" id="CHEBI:57926"/>
    </ligand>
</feature>
<dbReference type="PANTHER" id="PTHR17490">
    <property type="entry name" value="SUA5"/>
    <property type="match status" value="1"/>
</dbReference>
<evidence type="ECO:0000256" key="1">
    <source>
        <dbReference type="ARBA" id="ARBA00004496"/>
    </source>
</evidence>
<dbReference type="EMBL" id="LSUQ01000018">
    <property type="protein sequence ID" value="OAG94027.1"/>
    <property type="molecule type" value="Genomic_DNA"/>
</dbReference>
<dbReference type="SUPFAM" id="SSF55821">
    <property type="entry name" value="YrdC/RibB"/>
    <property type="match status" value="1"/>
</dbReference>
<dbReference type="EMBL" id="MWPS01000014">
    <property type="protein sequence ID" value="OPG16789.1"/>
    <property type="molecule type" value="Genomic_DNA"/>
</dbReference>
<dbReference type="GO" id="GO:0008033">
    <property type="term" value="P:tRNA processing"/>
    <property type="evidence" value="ECO:0007669"/>
    <property type="project" value="UniProtKB-KW"/>
</dbReference>
<dbReference type="GO" id="GO:0005524">
    <property type="term" value="F:ATP binding"/>
    <property type="evidence" value="ECO:0007669"/>
    <property type="project" value="UniProtKB-UniRule"/>
</dbReference>
<dbReference type="STRING" id="1765683.B2M26_05095"/>
<dbReference type="GO" id="GO:0005737">
    <property type="term" value="C:cytoplasm"/>
    <property type="evidence" value="ECO:0007669"/>
    <property type="project" value="UniProtKB-SubCell"/>
</dbReference>
<keyword evidence="10 13" id="KW-0067">ATP-binding</keyword>
<keyword evidence="6 13" id="KW-0808">Transferase</keyword>
<evidence type="ECO:0000256" key="8">
    <source>
        <dbReference type="ARBA" id="ARBA00022695"/>
    </source>
</evidence>
<evidence type="ECO:0000256" key="4">
    <source>
        <dbReference type="ARBA" id="ARBA00015492"/>
    </source>
</evidence>
<feature type="domain" description="YrdC-like" evidence="15">
    <location>
        <begin position="1"/>
        <end position="185"/>
    </location>
</feature>
<dbReference type="PANTHER" id="PTHR17490:SF16">
    <property type="entry name" value="THREONYLCARBAMOYL-AMP SYNTHASE"/>
    <property type="match status" value="1"/>
</dbReference>